<dbReference type="OrthoDB" id="794480at2"/>
<dbReference type="STRING" id="1393122.SAMN05660895_0942"/>
<name>A0A1I7N8G9_9BACT</name>
<dbReference type="EMBL" id="FPCJ01000001">
    <property type="protein sequence ID" value="SFV30970.1"/>
    <property type="molecule type" value="Genomic_DNA"/>
</dbReference>
<dbReference type="Proteomes" id="UP000199537">
    <property type="component" value="Unassembled WGS sequence"/>
</dbReference>
<proteinExistence type="predicted"/>
<dbReference type="AlphaFoldDB" id="A0A1I7N8G9"/>
<sequence length="114" mass="13592">MDDINEKWKTLEHILEKRLGRKPNMEGILMLIGLQEISSSKTRFSKEEKQDLIHVGTCTLLAQEGYYRVVKKDDEGWPHFQQMKSIPEMDAAHQEMWLKKLMLYYFEPLLEKHV</sequence>
<accession>A0A1I7N8G9</accession>
<organism evidence="1 2">
    <name type="scientific">Thermoflavifilum thermophilum</name>
    <dbReference type="NCBI Taxonomy" id="1393122"/>
    <lineage>
        <taxon>Bacteria</taxon>
        <taxon>Pseudomonadati</taxon>
        <taxon>Bacteroidota</taxon>
        <taxon>Chitinophagia</taxon>
        <taxon>Chitinophagales</taxon>
        <taxon>Chitinophagaceae</taxon>
        <taxon>Thermoflavifilum</taxon>
    </lineage>
</organism>
<keyword evidence="2" id="KW-1185">Reference proteome</keyword>
<evidence type="ECO:0000313" key="1">
    <source>
        <dbReference type="EMBL" id="SFV30970.1"/>
    </source>
</evidence>
<protein>
    <submittedName>
        <fullName evidence="1">Uncharacterized protein</fullName>
    </submittedName>
</protein>
<reference evidence="2" key="1">
    <citation type="submission" date="2016-10" db="EMBL/GenBank/DDBJ databases">
        <authorList>
            <person name="Varghese N."/>
            <person name="Submissions S."/>
        </authorList>
    </citation>
    <scope>NUCLEOTIDE SEQUENCE [LARGE SCALE GENOMIC DNA]</scope>
    <source>
        <strain evidence="2">DSM 14807</strain>
    </source>
</reference>
<gene>
    <name evidence="1" type="ORF">SAMN05660895_0942</name>
</gene>
<evidence type="ECO:0000313" key="2">
    <source>
        <dbReference type="Proteomes" id="UP000199537"/>
    </source>
</evidence>
<dbReference type="RefSeq" id="WP_092460911.1">
    <property type="nucleotide sequence ID" value="NZ_FPCJ01000001.1"/>
</dbReference>